<reference evidence="4 5" key="1">
    <citation type="journal article" date="2016" name="Nat. Commun.">
        <title>Thousands of microbial genomes shed light on interconnected biogeochemical processes in an aquifer system.</title>
        <authorList>
            <person name="Anantharaman K."/>
            <person name="Brown C.T."/>
            <person name="Hug L.A."/>
            <person name="Sharon I."/>
            <person name="Castelle C.J."/>
            <person name="Probst A.J."/>
            <person name="Thomas B.C."/>
            <person name="Singh A."/>
            <person name="Wilkins M.J."/>
            <person name="Karaoz U."/>
            <person name="Brodie E.L."/>
            <person name="Williams K.H."/>
            <person name="Hubbard S.S."/>
            <person name="Banfield J.F."/>
        </authorList>
    </citation>
    <scope>NUCLEOTIDE SEQUENCE [LARGE SCALE GENOMIC DNA]</scope>
</reference>
<dbReference type="SUPFAM" id="SSF53254">
    <property type="entry name" value="Phosphoglycerate mutase-like"/>
    <property type="match status" value="1"/>
</dbReference>
<dbReference type="GO" id="GO:0016787">
    <property type="term" value="F:hydrolase activity"/>
    <property type="evidence" value="ECO:0007669"/>
    <property type="project" value="UniProtKB-KW"/>
</dbReference>
<dbReference type="AlphaFoldDB" id="A0A1F4V3A3"/>
<dbReference type="STRING" id="1802624.A2982_01985"/>
<feature type="active site" description="Proton donor/acceptor" evidence="2">
    <location>
        <position position="79"/>
    </location>
</feature>
<dbReference type="InterPro" id="IPR029033">
    <property type="entry name" value="His_PPase_superfam"/>
</dbReference>
<evidence type="ECO:0000313" key="4">
    <source>
        <dbReference type="EMBL" id="OGC51629.1"/>
    </source>
</evidence>
<sequence>MTRLFLIRHGDAYDEEGLQVDDSPLNNFGKIQALQLAKRLKHNRFDMMYCSRIRRSMETCEIVNEHHKMKVNYTARLNEVGTDTWPQPGIKSVQSDLKDYSEATKKIYKTFREIAESNLNNEVIVFTHGNWIRVLLTKILANGDPKTFIHFVVHHTSLNIIDVDDFGFEHIITFSDAAHTQLYETRI</sequence>
<feature type="binding site" evidence="3">
    <location>
        <position position="55"/>
    </location>
    <ligand>
        <name>substrate</name>
    </ligand>
</feature>
<dbReference type="EMBL" id="MEVH01000016">
    <property type="protein sequence ID" value="OGC51629.1"/>
    <property type="molecule type" value="Genomic_DNA"/>
</dbReference>
<keyword evidence="1" id="KW-0378">Hydrolase</keyword>
<dbReference type="PANTHER" id="PTHR20935">
    <property type="entry name" value="PHOSPHOGLYCERATE MUTASE-RELATED"/>
    <property type="match status" value="1"/>
</dbReference>
<evidence type="ECO:0000256" key="2">
    <source>
        <dbReference type="PIRSR" id="PIRSR613078-1"/>
    </source>
</evidence>
<dbReference type="CDD" id="cd07067">
    <property type="entry name" value="HP_PGM_like"/>
    <property type="match status" value="1"/>
</dbReference>
<comment type="caution">
    <text evidence="4">The sequence shown here is derived from an EMBL/GenBank/DDBJ whole genome shotgun (WGS) entry which is preliminary data.</text>
</comment>
<dbReference type="SMART" id="SM00855">
    <property type="entry name" value="PGAM"/>
    <property type="match status" value="1"/>
</dbReference>
<dbReference type="InterPro" id="IPR051021">
    <property type="entry name" value="Mito_Ser/Thr_phosphatase"/>
</dbReference>
<dbReference type="InterPro" id="IPR013078">
    <property type="entry name" value="His_Pase_superF_clade-1"/>
</dbReference>
<evidence type="ECO:0000256" key="3">
    <source>
        <dbReference type="PIRSR" id="PIRSR613078-2"/>
    </source>
</evidence>
<dbReference type="PANTHER" id="PTHR20935:SF0">
    <property type="entry name" value="SERINE_THREONINE-PROTEIN PHOSPHATASE PGAM5, MITOCHONDRIAL"/>
    <property type="match status" value="1"/>
</dbReference>
<name>A0A1F4V3A3_UNCKA</name>
<feature type="active site" description="Tele-phosphohistidine intermediate" evidence="2">
    <location>
        <position position="9"/>
    </location>
</feature>
<organism evidence="4 5">
    <name type="scientific">candidate division WWE3 bacterium RIFCSPLOWO2_01_FULL_39_13</name>
    <dbReference type="NCBI Taxonomy" id="1802624"/>
    <lineage>
        <taxon>Bacteria</taxon>
        <taxon>Katanobacteria</taxon>
    </lineage>
</organism>
<evidence type="ECO:0000256" key="1">
    <source>
        <dbReference type="ARBA" id="ARBA00022801"/>
    </source>
</evidence>
<dbReference type="Pfam" id="PF00300">
    <property type="entry name" value="His_Phos_1"/>
    <property type="match status" value="1"/>
</dbReference>
<gene>
    <name evidence="4" type="ORF">A2982_01985</name>
</gene>
<evidence type="ECO:0000313" key="5">
    <source>
        <dbReference type="Proteomes" id="UP000178771"/>
    </source>
</evidence>
<dbReference type="Gene3D" id="3.40.50.1240">
    <property type="entry name" value="Phosphoglycerate mutase-like"/>
    <property type="match status" value="1"/>
</dbReference>
<evidence type="ECO:0008006" key="6">
    <source>
        <dbReference type="Google" id="ProtNLM"/>
    </source>
</evidence>
<protein>
    <recommendedName>
        <fullName evidence="6">Phosphoglycerate mutase</fullName>
    </recommendedName>
</protein>
<dbReference type="Proteomes" id="UP000178771">
    <property type="component" value="Unassembled WGS sequence"/>
</dbReference>
<proteinExistence type="predicted"/>
<accession>A0A1F4V3A3</accession>